<dbReference type="InterPro" id="IPR016024">
    <property type="entry name" value="ARM-type_fold"/>
</dbReference>
<feature type="domain" description="4Fe-4S ferredoxin-type" evidence="9">
    <location>
        <begin position="176"/>
        <end position="208"/>
    </location>
</feature>
<dbReference type="PANTHER" id="PTHR30002">
    <property type="entry name" value="EPOXYQUEUOSINE REDUCTASE"/>
    <property type="match status" value="1"/>
</dbReference>
<dbReference type="PANTHER" id="PTHR30002:SF4">
    <property type="entry name" value="EPOXYQUEUOSINE REDUCTASE"/>
    <property type="match status" value="1"/>
</dbReference>
<dbReference type="InterPro" id="IPR017896">
    <property type="entry name" value="4Fe4S_Fe-S-bd"/>
</dbReference>
<reference evidence="10 11" key="2">
    <citation type="submission" date="2016-08" db="EMBL/GenBank/DDBJ databases">
        <title>Orenia metallireducens sp. nov. strain Z6, a Novel Metal-reducing Firmicute from the Deep Subsurface.</title>
        <authorList>
            <person name="Maxim B.I."/>
            <person name="Kenneth K."/>
            <person name="Flynn T.M."/>
            <person name="Oloughlin E.J."/>
            <person name="Locke R.A."/>
            <person name="Weber J.R."/>
            <person name="Egan S.M."/>
            <person name="Mackie R.I."/>
            <person name="Cann I.K."/>
        </authorList>
    </citation>
    <scope>NUCLEOTIDE SEQUENCE [LARGE SCALE GENOMIC DNA]</scope>
    <source>
        <strain evidence="10 11">Z6</strain>
    </source>
</reference>
<dbReference type="GO" id="GO:0051539">
    <property type="term" value="F:4 iron, 4 sulfur cluster binding"/>
    <property type="evidence" value="ECO:0007669"/>
    <property type="project" value="UniProtKB-KW"/>
</dbReference>
<keyword evidence="4" id="KW-0479">Metal-binding</keyword>
<dbReference type="PROSITE" id="PS00198">
    <property type="entry name" value="4FE4S_FER_1"/>
    <property type="match status" value="1"/>
</dbReference>
<keyword evidence="11" id="KW-1185">Reference proteome</keyword>
<dbReference type="SUPFAM" id="SSF48371">
    <property type="entry name" value="ARM repeat"/>
    <property type="match status" value="1"/>
</dbReference>
<protein>
    <submittedName>
        <fullName evidence="10">tRNA epoxyqueuosine(34) reductase QueG</fullName>
    </submittedName>
</protein>
<keyword evidence="8" id="KW-0411">Iron-sulfur</keyword>
<evidence type="ECO:0000256" key="8">
    <source>
        <dbReference type="ARBA" id="ARBA00023014"/>
    </source>
</evidence>
<dbReference type="InterPro" id="IPR011989">
    <property type="entry name" value="ARM-like"/>
</dbReference>
<dbReference type="GO" id="GO:0008616">
    <property type="term" value="P:tRNA queuosine(34) biosynthetic process"/>
    <property type="evidence" value="ECO:0007669"/>
    <property type="project" value="UniProtKB-KW"/>
</dbReference>
<dbReference type="SUPFAM" id="SSF54862">
    <property type="entry name" value="4Fe-4S ferredoxins"/>
    <property type="match status" value="1"/>
</dbReference>
<evidence type="ECO:0000259" key="9">
    <source>
        <dbReference type="PROSITE" id="PS51379"/>
    </source>
</evidence>
<dbReference type="Gene3D" id="1.25.10.10">
    <property type="entry name" value="Leucine-rich Repeat Variant"/>
    <property type="match status" value="1"/>
</dbReference>
<proteinExistence type="predicted"/>
<dbReference type="PROSITE" id="PS51379">
    <property type="entry name" value="4FE4S_FER_2"/>
    <property type="match status" value="1"/>
</dbReference>
<dbReference type="Gene3D" id="3.30.70.20">
    <property type="match status" value="1"/>
</dbReference>
<comment type="caution">
    <text evidence="10">The sequence shown here is derived from an EMBL/GenBank/DDBJ whole genome shotgun (WGS) entry which is preliminary data.</text>
</comment>
<keyword evidence="2" id="KW-0963">Cytoplasm</keyword>
<evidence type="ECO:0000256" key="4">
    <source>
        <dbReference type="ARBA" id="ARBA00022723"/>
    </source>
</evidence>
<dbReference type="SMART" id="SM00567">
    <property type="entry name" value="EZ_HEAT"/>
    <property type="match status" value="2"/>
</dbReference>
<evidence type="ECO:0000313" key="11">
    <source>
        <dbReference type="Proteomes" id="UP000093514"/>
    </source>
</evidence>
<evidence type="ECO:0000256" key="2">
    <source>
        <dbReference type="ARBA" id="ARBA00022490"/>
    </source>
</evidence>
<accession>A0A1C0A5U9</accession>
<evidence type="ECO:0000256" key="7">
    <source>
        <dbReference type="ARBA" id="ARBA00023004"/>
    </source>
</evidence>
<dbReference type="RefSeq" id="WP_068719427.1">
    <property type="nucleotide sequence ID" value="NZ_LWDV01000010.1"/>
</dbReference>
<keyword evidence="7" id="KW-0408">Iron</keyword>
<gene>
    <name evidence="10" type="ORF">U472_14330</name>
</gene>
<evidence type="ECO:0000256" key="5">
    <source>
        <dbReference type="ARBA" id="ARBA00022785"/>
    </source>
</evidence>
<organism evidence="10 11">
    <name type="scientific">Orenia metallireducens</name>
    <dbReference type="NCBI Taxonomy" id="1413210"/>
    <lineage>
        <taxon>Bacteria</taxon>
        <taxon>Bacillati</taxon>
        <taxon>Bacillota</taxon>
        <taxon>Clostridia</taxon>
        <taxon>Halanaerobiales</taxon>
        <taxon>Halobacteroidaceae</taxon>
        <taxon>Orenia</taxon>
    </lineage>
</organism>
<evidence type="ECO:0000256" key="3">
    <source>
        <dbReference type="ARBA" id="ARBA00022694"/>
    </source>
</evidence>
<dbReference type="OrthoDB" id="9784571at2"/>
<dbReference type="GO" id="GO:0046872">
    <property type="term" value="F:metal ion binding"/>
    <property type="evidence" value="ECO:0007669"/>
    <property type="project" value="UniProtKB-KW"/>
</dbReference>
<dbReference type="GO" id="GO:0052693">
    <property type="term" value="F:epoxyqueuosine reductase activity"/>
    <property type="evidence" value="ECO:0007669"/>
    <property type="project" value="TreeGrafter"/>
</dbReference>
<keyword evidence="3" id="KW-0819">tRNA processing</keyword>
<evidence type="ECO:0000313" key="10">
    <source>
        <dbReference type="EMBL" id="OCL25515.1"/>
    </source>
</evidence>
<dbReference type="NCBIfam" id="TIGR00276">
    <property type="entry name" value="tRNA epoxyqueuosine(34) reductase QueG"/>
    <property type="match status" value="1"/>
</dbReference>
<reference evidence="11" key="1">
    <citation type="submission" date="2016-07" db="EMBL/GenBank/DDBJ databases">
        <authorList>
            <person name="Florea S."/>
            <person name="Webb J.S."/>
            <person name="Jaromczyk J."/>
            <person name="Schardl C.L."/>
        </authorList>
    </citation>
    <scope>NUCLEOTIDE SEQUENCE [LARGE SCALE GENOMIC DNA]</scope>
    <source>
        <strain evidence="11">Z6</strain>
    </source>
</reference>
<keyword evidence="1" id="KW-0004">4Fe-4S</keyword>
<dbReference type="Pfam" id="PF13646">
    <property type="entry name" value="HEAT_2"/>
    <property type="match status" value="1"/>
</dbReference>
<dbReference type="Proteomes" id="UP000093514">
    <property type="component" value="Unassembled WGS sequence"/>
</dbReference>
<dbReference type="EMBL" id="LWDV01000010">
    <property type="protein sequence ID" value="OCL25515.1"/>
    <property type="molecule type" value="Genomic_DNA"/>
</dbReference>
<dbReference type="InterPro" id="IPR013542">
    <property type="entry name" value="QueG_DUF1730"/>
</dbReference>
<dbReference type="AlphaFoldDB" id="A0A1C0A5U9"/>
<evidence type="ECO:0000256" key="6">
    <source>
        <dbReference type="ARBA" id="ARBA00023002"/>
    </source>
</evidence>
<sequence>MTLTTKLKDYAKSIGIDAIKITNAGSFPELKEFLIKMREKEYLSTFVHDDLEKITEPQRVLSEAKSVIVCAISYSIDDKYIAESRRKVKEELRGALSRFAWGQDYHQVLGDKLDKLIDFIKGKRKDVELFKFVDTGPSVDRALARRAGIGWQGKNCSIINPEYGSWIFLGGIITDLELEYDSPIEDKCDDCRRCINACPTGALVAPYTLDSRKCLGYITLSKGYLDEEQRKKMGNRLWGCDTCQSACPQNQDVKVGDHKEFRPQTLEAYPELIPLLTLSNKEYKDKFMITPMNWRGKRPIQRNAAIILGNLKDKRAVPYLLEALVDPKPIVRANVAWALGEIGDKGVLDRLEKELLKEKDEQVIGELERAIEKLGISCQELETS</sequence>
<dbReference type="InterPro" id="IPR017900">
    <property type="entry name" value="4Fe4S_Fe_S_CS"/>
</dbReference>
<name>A0A1C0A5U9_9FIRM</name>
<keyword evidence="6" id="KW-0560">Oxidoreductase</keyword>
<dbReference type="InterPro" id="IPR004453">
    <property type="entry name" value="QueG"/>
</dbReference>
<dbReference type="Pfam" id="PF08331">
    <property type="entry name" value="QueG_DUF1730"/>
    <property type="match status" value="1"/>
</dbReference>
<keyword evidence="5" id="KW-0671">Queuosine biosynthesis</keyword>
<evidence type="ECO:0000256" key="1">
    <source>
        <dbReference type="ARBA" id="ARBA00022485"/>
    </source>
</evidence>
<dbReference type="InterPro" id="IPR004155">
    <property type="entry name" value="PBS_lyase_HEAT"/>
</dbReference>
<dbReference type="Pfam" id="PF13484">
    <property type="entry name" value="Fer4_16"/>
    <property type="match status" value="1"/>
</dbReference>